<gene>
    <name evidence="3" type="ORF">CP965_00905</name>
</gene>
<comment type="caution">
    <text evidence="3">The sequence shown here is derived from an EMBL/GenBank/DDBJ whole genome shotgun (WGS) entry which is preliminary data.</text>
</comment>
<dbReference type="EMBL" id="NXIE01000001">
    <property type="protein sequence ID" value="RXK14040.1"/>
    <property type="molecule type" value="Genomic_DNA"/>
</dbReference>
<organism evidence="3 4">
    <name type="scientific">Halarcobacter mediterraneus</name>
    <dbReference type="NCBI Taxonomy" id="2023153"/>
    <lineage>
        <taxon>Bacteria</taxon>
        <taxon>Pseudomonadati</taxon>
        <taxon>Campylobacterota</taxon>
        <taxon>Epsilonproteobacteria</taxon>
        <taxon>Campylobacterales</taxon>
        <taxon>Arcobacteraceae</taxon>
        <taxon>Halarcobacter</taxon>
    </lineage>
</organism>
<evidence type="ECO:0000313" key="4">
    <source>
        <dbReference type="Proteomes" id="UP000289718"/>
    </source>
</evidence>
<keyword evidence="4" id="KW-1185">Reference proteome</keyword>
<feature type="domain" description="WCX" evidence="2">
    <location>
        <begin position="192"/>
        <end position="267"/>
    </location>
</feature>
<dbReference type="InterPro" id="IPR026881">
    <property type="entry name" value="WYL_dom"/>
</dbReference>
<dbReference type="InterPro" id="IPR057727">
    <property type="entry name" value="WCX_dom"/>
</dbReference>
<dbReference type="Proteomes" id="UP000289718">
    <property type="component" value="Unassembled WGS sequence"/>
</dbReference>
<evidence type="ECO:0000313" key="3">
    <source>
        <dbReference type="EMBL" id="RXK14040.1"/>
    </source>
</evidence>
<dbReference type="Pfam" id="PF13280">
    <property type="entry name" value="WYL"/>
    <property type="match status" value="1"/>
</dbReference>
<dbReference type="PANTHER" id="PTHR34580">
    <property type="match status" value="1"/>
</dbReference>
<evidence type="ECO:0000259" key="1">
    <source>
        <dbReference type="Pfam" id="PF13280"/>
    </source>
</evidence>
<dbReference type="PROSITE" id="PS52050">
    <property type="entry name" value="WYL"/>
    <property type="match status" value="1"/>
</dbReference>
<name>A0A4Q1AYC3_9BACT</name>
<sequence>MVEVYLICIDNSISKYTMYYTKDLNERLSLMPIEKKGKYYSLEGYALGKLGFNDIKNFATLSGIKSLYPDLTNEFITDILNSKLNNAYLIKNQGFEDISNRKQDFEDLSGAILRNSPVNFIYYKKQRKVNPYKLINNNGIWYLLADENDKLKTFTFSKITKFRWEDENKKFSPKKDFLKELEQNKSNWYTDKIEVILQVDNEAKEYFNRKEIFPNQKILDKNDEYLTISTKVSYDDEVLKVVKYWIPYIKIVEPVYLKEKLAKLLKTYIS</sequence>
<dbReference type="RefSeq" id="WP_129060150.1">
    <property type="nucleotide sequence ID" value="NZ_NXIE01000001.1"/>
</dbReference>
<feature type="domain" description="WYL" evidence="1">
    <location>
        <begin position="105"/>
        <end position="161"/>
    </location>
</feature>
<dbReference type="Pfam" id="PF25583">
    <property type="entry name" value="WCX"/>
    <property type="match status" value="1"/>
</dbReference>
<proteinExistence type="predicted"/>
<dbReference type="AlphaFoldDB" id="A0A4Q1AYC3"/>
<dbReference type="OrthoDB" id="6521217at2"/>
<reference evidence="3 4" key="1">
    <citation type="submission" date="2017-09" db="EMBL/GenBank/DDBJ databases">
        <title>Genomics of the genus Arcobacter.</title>
        <authorList>
            <person name="Perez-Cataluna A."/>
            <person name="Figueras M.J."/>
            <person name="Salas-Masso N."/>
        </authorList>
    </citation>
    <scope>NUCLEOTIDE SEQUENCE [LARGE SCALE GENOMIC DNA]</scope>
    <source>
        <strain evidence="3 4">F156-34</strain>
    </source>
</reference>
<protein>
    <submittedName>
        <fullName evidence="3">Transcriptional regulator</fullName>
    </submittedName>
</protein>
<accession>A0A4Q1AYC3</accession>
<dbReference type="PANTHER" id="PTHR34580:SF1">
    <property type="entry name" value="PROTEIN PAFC"/>
    <property type="match status" value="1"/>
</dbReference>
<evidence type="ECO:0000259" key="2">
    <source>
        <dbReference type="Pfam" id="PF25583"/>
    </source>
</evidence>
<dbReference type="InterPro" id="IPR051534">
    <property type="entry name" value="CBASS_pafABC_assoc_protein"/>
</dbReference>